<keyword evidence="5" id="KW-1185">Reference proteome</keyword>
<reference evidence="4" key="1">
    <citation type="submission" date="2010-05" db="EMBL/GenBank/DDBJ databases">
        <title>The draft genome of Desulfonatronospira thiodismutans ASO3-1.</title>
        <authorList>
            <consortium name="US DOE Joint Genome Institute (JGI-PGF)"/>
            <person name="Lucas S."/>
            <person name="Copeland A."/>
            <person name="Lapidus A."/>
            <person name="Cheng J.-F."/>
            <person name="Bruce D."/>
            <person name="Goodwin L."/>
            <person name="Pitluck S."/>
            <person name="Chertkov O."/>
            <person name="Brettin T."/>
            <person name="Detter J.C."/>
            <person name="Han C."/>
            <person name="Land M.L."/>
            <person name="Hauser L."/>
            <person name="Kyrpides N."/>
            <person name="Mikhailova N."/>
            <person name="Muyzer G."/>
            <person name="Woyke T."/>
        </authorList>
    </citation>
    <scope>NUCLEOTIDE SEQUENCE [LARGE SCALE GENOMIC DNA]</scope>
    <source>
        <strain evidence="4">ASO3-1</strain>
    </source>
</reference>
<dbReference type="GO" id="GO:0008654">
    <property type="term" value="P:phospholipid biosynthetic process"/>
    <property type="evidence" value="ECO:0007669"/>
    <property type="project" value="InterPro"/>
</dbReference>
<dbReference type="Gene3D" id="1.20.120.1760">
    <property type="match status" value="1"/>
</dbReference>
<dbReference type="GO" id="GO:0016020">
    <property type="term" value="C:membrane"/>
    <property type="evidence" value="ECO:0007669"/>
    <property type="project" value="InterPro"/>
</dbReference>
<dbReference type="GO" id="GO:0016780">
    <property type="term" value="F:phosphotransferase activity, for other substituted phosphate groups"/>
    <property type="evidence" value="ECO:0007669"/>
    <property type="project" value="InterPro"/>
</dbReference>
<evidence type="ECO:0000256" key="3">
    <source>
        <dbReference type="SAM" id="Phobius"/>
    </source>
</evidence>
<protein>
    <submittedName>
        <fullName evidence="4">CDP-alcohol phosphatidyltransferase</fullName>
    </submittedName>
</protein>
<dbReference type="eggNOG" id="COG0558">
    <property type="taxonomic scope" value="Bacteria"/>
</dbReference>
<feature type="transmembrane region" description="Helical" evidence="3">
    <location>
        <begin position="175"/>
        <end position="197"/>
    </location>
</feature>
<dbReference type="AlphaFoldDB" id="D6SK77"/>
<sequence length="207" mass="22966">MSLRDSSPGRLYYRGLENAVLPFIKNRGFTPNRVTFAGLVFAIMVPLGFSAHAFWGLLLIALAGIADSADGLLARDSGPKSSFGVFLDSTLDRIRDTFFLMGFWVLFWLDGRWILEATILFFLALLSMYLISYIKAGAEAAGLDCDTGLMTRSVRVVYMLVWAFLLVVVPGTAEALLWIGISVFLLACAFTVGQRIVHVRNQYSFMI</sequence>
<feature type="transmembrane region" description="Helical" evidence="3">
    <location>
        <begin position="152"/>
        <end position="169"/>
    </location>
</feature>
<feature type="transmembrane region" description="Helical" evidence="3">
    <location>
        <begin position="113"/>
        <end position="131"/>
    </location>
</feature>
<evidence type="ECO:0000313" key="4">
    <source>
        <dbReference type="EMBL" id="EFI36280.1"/>
    </source>
</evidence>
<dbReference type="RefSeq" id="WP_008869399.1">
    <property type="nucleotide sequence ID" value="NZ_ACJN02000001.1"/>
</dbReference>
<keyword evidence="1 2" id="KW-0808">Transferase</keyword>
<keyword evidence="3" id="KW-0472">Membrane</keyword>
<dbReference type="InterPro" id="IPR000462">
    <property type="entry name" value="CDP-OH_P_trans"/>
</dbReference>
<accession>D6SK77</accession>
<dbReference type="EMBL" id="ACJN02000001">
    <property type="protein sequence ID" value="EFI36280.1"/>
    <property type="molecule type" value="Genomic_DNA"/>
</dbReference>
<proteinExistence type="inferred from homology"/>
<gene>
    <name evidence="4" type="ORF">Dthio_PD3743</name>
</gene>
<dbReference type="Pfam" id="PF01066">
    <property type="entry name" value="CDP-OH_P_transf"/>
    <property type="match status" value="1"/>
</dbReference>
<keyword evidence="3" id="KW-0812">Transmembrane</keyword>
<dbReference type="InterPro" id="IPR043130">
    <property type="entry name" value="CDP-OH_PTrfase_TM_dom"/>
</dbReference>
<dbReference type="Proteomes" id="UP000005496">
    <property type="component" value="Unassembled WGS sequence"/>
</dbReference>
<comment type="caution">
    <text evidence="4">The sequence shown here is derived from an EMBL/GenBank/DDBJ whole genome shotgun (WGS) entry which is preliminary data.</text>
</comment>
<name>D6SK77_9BACT</name>
<evidence type="ECO:0000256" key="1">
    <source>
        <dbReference type="ARBA" id="ARBA00022679"/>
    </source>
</evidence>
<organism evidence="4 5">
    <name type="scientific">Desulfonatronospira thiodismutans ASO3-1</name>
    <dbReference type="NCBI Taxonomy" id="555779"/>
    <lineage>
        <taxon>Bacteria</taxon>
        <taxon>Pseudomonadati</taxon>
        <taxon>Thermodesulfobacteriota</taxon>
        <taxon>Desulfovibrionia</taxon>
        <taxon>Desulfovibrionales</taxon>
        <taxon>Desulfonatronovibrionaceae</taxon>
        <taxon>Desulfonatronospira</taxon>
    </lineage>
</organism>
<evidence type="ECO:0000313" key="5">
    <source>
        <dbReference type="Proteomes" id="UP000005496"/>
    </source>
</evidence>
<keyword evidence="3" id="KW-1133">Transmembrane helix</keyword>
<dbReference type="InterPro" id="IPR048254">
    <property type="entry name" value="CDP_ALCOHOL_P_TRANSF_CS"/>
</dbReference>
<evidence type="ECO:0000256" key="2">
    <source>
        <dbReference type="RuleBase" id="RU003750"/>
    </source>
</evidence>
<feature type="transmembrane region" description="Helical" evidence="3">
    <location>
        <begin position="34"/>
        <end position="66"/>
    </location>
</feature>
<dbReference type="PROSITE" id="PS00379">
    <property type="entry name" value="CDP_ALCOHOL_P_TRANSF"/>
    <property type="match status" value="1"/>
</dbReference>
<comment type="similarity">
    <text evidence="2">Belongs to the CDP-alcohol phosphatidyltransferase class-I family.</text>
</comment>